<evidence type="ECO:0000256" key="2">
    <source>
        <dbReference type="ARBA" id="ARBA00022801"/>
    </source>
</evidence>
<keyword evidence="6" id="KW-1185">Reference proteome</keyword>
<dbReference type="InterPro" id="IPR029058">
    <property type="entry name" value="AB_hydrolase_fold"/>
</dbReference>
<sequence length="353" mass="39896">MKKQRRKRRIALRILGIGLLLIVLLIGGGFVFPTWTPGIKGSNSVSLLKQITINGTKQEVMIRGTDRSNPLVIFVHGGPGVPETPYVRKYQDLLEQNFTVVQYDERGSGKSYHFSEDYSNLSSEMLVDDLLALTDYLEQEFNQEKVLLIGHSYGTYIATQAASKAPDKFSAYIGIGQTANWVNSELESLQFMIGQARLAGNDAEAEELELLREPITTGDAITPRDKIREYGGAARLINDNADIFKGLLFGTEYNLLDAVRFFKGNSMSELNLQAELTEHDITELVDQLDIPVYFVMGQYDLMTSVNEARKYLDELKAPLKEFVVFGQSAHYPQFEEKEKFAQWLNETWAKLQQ</sequence>
<dbReference type="GO" id="GO:0006508">
    <property type="term" value="P:proteolysis"/>
    <property type="evidence" value="ECO:0007669"/>
    <property type="project" value="InterPro"/>
</dbReference>
<dbReference type="SUPFAM" id="SSF53474">
    <property type="entry name" value="alpha/beta-Hydrolases"/>
    <property type="match status" value="1"/>
</dbReference>
<dbReference type="Pfam" id="PF00561">
    <property type="entry name" value="Abhydrolase_1"/>
    <property type="match status" value="1"/>
</dbReference>
<evidence type="ECO:0000256" key="1">
    <source>
        <dbReference type="ARBA" id="ARBA00010088"/>
    </source>
</evidence>
<dbReference type="InterPro" id="IPR002410">
    <property type="entry name" value="Peptidase_S33"/>
</dbReference>
<keyword evidence="3" id="KW-0812">Transmembrane</keyword>
<gene>
    <name evidence="5" type="ORF">PBOR_12115</name>
</gene>
<dbReference type="KEGG" id="pbd:PBOR_12115"/>
<evidence type="ECO:0000259" key="4">
    <source>
        <dbReference type="Pfam" id="PF00561"/>
    </source>
</evidence>
<evidence type="ECO:0000256" key="3">
    <source>
        <dbReference type="SAM" id="Phobius"/>
    </source>
</evidence>
<feature type="transmembrane region" description="Helical" evidence="3">
    <location>
        <begin position="12"/>
        <end position="35"/>
    </location>
</feature>
<dbReference type="InterPro" id="IPR000073">
    <property type="entry name" value="AB_hydrolase_1"/>
</dbReference>
<evidence type="ECO:0000313" key="6">
    <source>
        <dbReference type="Proteomes" id="UP000029518"/>
    </source>
</evidence>
<dbReference type="AlphaFoldDB" id="A0A089MM12"/>
<comment type="similarity">
    <text evidence="1">Belongs to the peptidase S33 family.</text>
</comment>
<dbReference type="RefSeq" id="WP_042211805.1">
    <property type="nucleotide sequence ID" value="NZ_CP009285.1"/>
</dbReference>
<name>A0A089MM12_PAEBO</name>
<dbReference type="HOGENOM" id="CLU_049285_0_0_9"/>
<dbReference type="Proteomes" id="UP000029518">
    <property type="component" value="Chromosome"/>
</dbReference>
<proteinExistence type="inferred from homology"/>
<accession>A0A089MM12</accession>
<dbReference type="EMBL" id="CP009285">
    <property type="protein sequence ID" value="AIQ57594.1"/>
    <property type="molecule type" value="Genomic_DNA"/>
</dbReference>
<evidence type="ECO:0000313" key="5">
    <source>
        <dbReference type="EMBL" id="AIQ57594.1"/>
    </source>
</evidence>
<reference evidence="5" key="1">
    <citation type="submission" date="2014-08" db="EMBL/GenBank/DDBJ databases">
        <title>Comparative genomics of the Paenibacillus odorifer group.</title>
        <authorList>
            <person name="den Bakker H.C."/>
            <person name="Tsai Y.-C.Y.-C."/>
            <person name="Martin N."/>
            <person name="Korlach J."/>
            <person name="Wiedmann M."/>
        </authorList>
    </citation>
    <scope>NUCLEOTIDE SEQUENCE [LARGE SCALE GENOMIC DNA]</scope>
    <source>
        <strain evidence="5">DSM 13188</strain>
    </source>
</reference>
<dbReference type="InterPro" id="IPR050266">
    <property type="entry name" value="AB_hydrolase_sf"/>
</dbReference>
<keyword evidence="2 5" id="KW-0378">Hydrolase</keyword>
<dbReference type="GO" id="GO:0004177">
    <property type="term" value="F:aminopeptidase activity"/>
    <property type="evidence" value="ECO:0007669"/>
    <property type="project" value="UniProtKB-EC"/>
</dbReference>
<keyword evidence="3" id="KW-0472">Membrane</keyword>
<feature type="domain" description="AB hydrolase-1" evidence="4">
    <location>
        <begin position="70"/>
        <end position="185"/>
    </location>
</feature>
<dbReference type="Gene3D" id="3.40.50.1820">
    <property type="entry name" value="alpha/beta hydrolase"/>
    <property type="match status" value="1"/>
</dbReference>
<dbReference type="PRINTS" id="PR00793">
    <property type="entry name" value="PROAMNOPTASE"/>
</dbReference>
<dbReference type="PANTHER" id="PTHR43798">
    <property type="entry name" value="MONOACYLGLYCEROL LIPASE"/>
    <property type="match status" value="1"/>
</dbReference>
<keyword evidence="3" id="KW-1133">Transmembrane helix</keyword>
<protein>
    <submittedName>
        <fullName evidence="5">Alpha/beta hydrolase</fullName>
    </submittedName>
</protein>
<organism evidence="5 6">
    <name type="scientific">Paenibacillus borealis</name>
    <dbReference type="NCBI Taxonomy" id="160799"/>
    <lineage>
        <taxon>Bacteria</taxon>
        <taxon>Bacillati</taxon>
        <taxon>Bacillota</taxon>
        <taxon>Bacilli</taxon>
        <taxon>Bacillales</taxon>
        <taxon>Paenibacillaceae</taxon>
        <taxon>Paenibacillus</taxon>
    </lineage>
</organism>